<keyword evidence="2" id="KW-1185">Reference proteome</keyword>
<evidence type="ECO:0000313" key="2">
    <source>
        <dbReference type="Proteomes" id="UP000284202"/>
    </source>
</evidence>
<sequence>MLHDPFHLAPARMHEAEGQGRHAFALFQAVRHDGPLIWITPARALHSPMLPGLPEGVGERLHLIRPENETDLLWSTEEALRSQPVGLVIAEPEIPMSLTVARRLQLAAEAGQTPGLMLIREGAGSNATETRWHCDPVAGGADSTLHRWSLKKNKKGTFGEWILHWHGETAAFDLVSKTGKRSPPATSTR</sequence>
<dbReference type="Proteomes" id="UP000284202">
    <property type="component" value="Unassembled WGS sequence"/>
</dbReference>
<dbReference type="RefSeq" id="WP_119746084.1">
    <property type="nucleotide sequence ID" value="NZ_QZCG01000002.1"/>
</dbReference>
<organism evidence="1 2">
    <name type="scientific">Paracoccus onubensis</name>
    <dbReference type="NCBI Taxonomy" id="1675788"/>
    <lineage>
        <taxon>Bacteria</taxon>
        <taxon>Pseudomonadati</taxon>
        <taxon>Pseudomonadota</taxon>
        <taxon>Alphaproteobacteria</taxon>
        <taxon>Rhodobacterales</taxon>
        <taxon>Paracoccaceae</taxon>
        <taxon>Paracoccus</taxon>
    </lineage>
</organism>
<reference evidence="2" key="1">
    <citation type="submission" date="2018-09" db="EMBL/GenBank/DDBJ databases">
        <title>Acidovorax cavernicola nov. sp. isolated from Gruta de las Maravillas (Aracena, Spain).</title>
        <authorList>
            <person name="Jurado V."/>
            <person name="Gutierrez-Patricio S."/>
            <person name="Gonzalez-Pimentel J.L."/>
            <person name="Miller A.Z."/>
            <person name="Laiz L."/>
            <person name="Saiz-Jimenez C."/>
        </authorList>
    </citation>
    <scope>NUCLEOTIDE SEQUENCE [LARGE SCALE GENOMIC DNA]</scope>
    <source>
        <strain evidence="2">1011MAR3C25</strain>
    </source>
</reference>
<proteinExistence type="predicted"/>
<accession>A0A418T4L3</accession>
<dbReference type="SUPFAM" id="SSF52540">
    <property type="entry name" value="P-loop containing nucleoside triphosphate hydrolases"/>
    <property type="match status" value="1"/>
</dbReference>
<comment type="caution">
    <text evidence="1">The sequence shown here is derived from an EMBL/GenBank/DDBJ whole genome shotgun (WGS) entry which is preliminary data.</text>
</comment>
<dbReference type="OrthoDB" id="7630980at2"/>
<dbReference type="AlphaFoldDB" id="A0A418T4L3"/>
<dbReference type="Gene3D" id="3.40.50.300">
    <property type="entry name" value="P-loop containing nucleotide triphosphate hydrolases"/>
    <property type="match status" value="1"/>
</dbReference>
<name>A0A418T4L3_9RHOB</name>
<gene>
    <name evidence="1" type="ORF">D3P04_03755</name>
</gene>
<dbReference type="InterPro" id="IPR027417">
    <property type="entry name" value="P-loop_NTPase"/>
</dbReference>
<evidence type="ECO:0000313" key="1">
    <source>
        <dbReference type="EMBL" id="RJE88040.1"/>
    </source>
</evidence>
<protein>
    <recommendedName>
        <fullName evidence="3">Protein ImuA</fullName>
    </recommendedName>
</protein>
<dbReference type="EMBL" id="QZCG01000002">
    <property type="protein sequence ID" value="RJE88040.1"/>
    <property type="molecule type" value="Genomic_DNA"/>
</dbReference>
<evidence type="ECO:0008006" key="3">
    <source>
        <dbReference type="Google" id="ProtNLM"/>
    </source>
</evidence>